<name>A0ABY3C8J8_9GAMM</name>
<dbReference type="InterPro" id="IPR015943">
    <property type="entry name" value="WD40/YVTN_repeat-like_dom_sf"/>
</dbReference>
<dbReference type="EMBL" id="RYFG02000107">
    <property type="protein sequence ID" value="TRW92683.1"/>
    <property type="molecule type" value="Genomic_DNA"/>
</dbReference>
<evidence type="ECO:0000256" key="4">
    <source>
        <dbReference type="HAMAP-Rule" id="MF_00923"/>
    </source>
</evidence>
<dbReference type="HAMAP" id="MF_00923">
    <property type="entry name" value="OM_assembly_BamB"/>
    <property type="match status" value="1"/>
</dbReference>
<dbReference type="InterPro" id="IPR002372">
    <property type="entry name" value="PQQ_rpt_dom"/>
</dbReference>
<evidence type="ECO:0000259" key="5">
    <source>
        <dbReference type="Pfam" id="PF13360"/>
    </source>
</evidence>
<organism evidence="6 7">
    <name type="scientific">Candidatus Methylobacter oryzae</name>
    <dbReference type="NCBI Taxonomy" id="2497749"/>
    <lineage>
        <taxon>Bacteria</taxon>
        <taxon>Pseudomonadati</taxon>
        <taxon>Pseudomonadota</taxon>
        <taxon>Gammaproteobacteria</taxon>
        <taxon>Methylococcales</taxon>
        <taxon>Methylococcaceae</taxon>
        <taxon>Methylobacter</taxon>
    </lineage>
</organism>
<evidence type="ECO:0000256" key="2">
    <source>
        <dbReference type="ARBA" id="ARBA00023136"/>
    </source>
</evidence>
<dbReference type="Gene3D" id="2.130.10.10">
    <property type="entry name" value="YVTN repeat-like/Quinoprotein amine dehydrogenase"/>
    <property type="match status" value="1"/>
</dbReference>
<dbReference type="InterPro" id="IPR011047">
    <property type="entry name" value="Quinoprotein_ADH-like_sf"/>
</dbReference>
<gene>
    <name evidence="4 6" type="primary">bamB</name>
    <name evidence="6" type="ORF">EKO24_014740</name>
</gene>
<accession>A0ABY3C8J8</accession>
<proteinExistence type="inferred from homology"/>
<protein>
    <recommendedName>
        <fullName evidence="4">Outer membrane protein assembly factor BamB</fullName>
    </recommendedName>
</protein>
<comment type="caution">
    <text evidence="6">The sequence shown here is derived from an EMBL/GenBank/DDBJ whole genome shotgun (WGS) entry which is preliminary data.</text>
</comment>
<evidence type="ECO:0000313" key="7">
    <source>
        <dbReference type="Proteomes" id="UP000733744"/>
    </source>
</evidence>
<dbReference type="RefSeq" id="WP_127028473.1">
    <property type="nucleotide sequence ID" value="NZ_RYFG02000107.1"/>
</dbReference>
<dbReference type="PANTHER" id="PTHR34512:SF30">
    <property type="entry name" value="OUTER MEMBRANE PROTEIN ASSEMBLY FACTOR BAMB"/>
    <property type="match status" value="1"/>
</dbReference>
<keyword evidence="2 4" id="KW-0472">Membrane</keyword>
<evidence type="ECO:0000256" key="3">
    <source>
        <dbReference type="ARBA" id="ARBA00023237"/>
    </source>
</evidence>
<dbReference type="Pfam" id="PF13360">
    <property type="entry name" value="PQQ_2"/>
    <property type="match status" value="1"/>
</dbReference>
<reference evidence="6 7" key="1">
    <citation type="journal article" date="2019" name="Antonie Van Leeuwenhoek">
        <title>Description of 'Ca. Methylobacter oryzae' KRF1, a novel species from the environmentally important Methylobacter clade 2.</title>
        <authorList>
            <person name="Khatri K."/>
            <person name="Mohite J.A."/>
            <person name="Pandit P.S."/>
            <person name="Bahulikar R."/>
            <person name="Rahalkar M.C."/>
        </authorList>
    </citation>
    <scope>NUCLEOTIDE SEQUENCE [LARGE SCALE GENOMIC DNA]</scope>
    <source>
        <strain evidence="6 7">KRF1</strain>
    </source>
</reference>
<comment type="subunit">
    <text evidence="4">Part of the Bam complex.</text>
</comment>
<dbReference type="InterPro" id="IPR017687">
    <property type="entry name" value="BamB"/>
</dbReference>
<dbReference type="SMART" id="SM00564">
    <property type="entry name" value="PQQ"/>
    <property type="match status" value="7"/>
</dbReference>
<evidence type="ECO:0000256" key="1">
    <source>
        <dbReference type="ARBA" id="ARBA00022729"/>
    </source>
</evidence>
<comment type="subcellular location">
    <subcellularLocation>
        <location evidence="4">Cell outer membrane</location>
    </subcellularLocation>
</comment>
<dbReference type="PANTHER" id="PTHR34512">
    <property type="entry name" value="CELL SURFACE PROTEIN"/>
    <property type="match status" value="1"/>
</dbReference>
<keyword evidence="3 4" id="KW-0998">Cell outer membrane</keyword>
<keyword evidence="1 4" id="KW-0732">Signal</keyword>
<dbReference type="InterPro" id="IPR018391">
    <property type="entry name" value="PQQ_b-propeller_rpt"/>
</dbReference>
<evidence type="ECO:0000313" key="6">
    <source>
        <dbReference type="EMBL" id="TRW92683.1"/>
    </source>
</evidence>
<comment type="function">
    <text evidence="4">Part of the outer membrane protein assembly complex, which is involved in assembly and insertion of beta-barrel proteins into the outer membrane.</text>
</comment>
<dbReference type="Proteomes" id="UP000733744">
    <property type="component" value="Unassembled WGS sequence"/>
</dbReference>
<feature type="domain" description="Pyrrolo-quinoline quinone repeat" evidence="5">
    <location>
        <begin position="113"/>
        <end position="345"/>
    </location>
</feature>
<sequence length="419" mass="45089">MTNYSSYISQAKDERRKAKRSLVLSLLPCAFFAVTLLTGCAAVDTVGESISGIKDYFLGGEDNADPPSLLVEYAPEVKLEVVWKESVGVGADQQSLRLVPVIGSGKIIAADREGLVQARSPTTGNLVWETETDVHFSGGPGLGSGTVILGSSNADVLALDIETGAVLWKTAVSSEVLSVPVIANGIVIVRTTDGAVVALDEKTGGKRWNYERTVPALSLRGTGSPLIDEGKVIGGYDNGKLMALRLNDGKYVWETSIAIPKGRSEIERLVDLDVDPIVINGVIYIASYQGGVAAISESDGDILWRNENISSHSGLSNDYRYLYLTNSESHVMQLDQRSGAGLWRQKDLHQRRLTAPAVYENYAVVGDLEGYVHWLSNTDGRQMGRVQITDAAIDAKPIVADNTVYVYAKDGTLAAIKVQ</sequence>
<dbReference type="SUPFAM" id="SSF50998">
    <property type="entry name" value="Quinoprotein alcohol dehydrogenase-like"/>
    <property type="match status" value="1"/>
</dbReference>
<keyword evidence="7" id="KW-1185">Reference proteome</keyword>
<comment type="similarity">
    <text evidence="4">Belongs to the BamB family.</text>
</comment>
<dbReference type="NCBIfam" id="TIGR03300">
    <property type="entry name" value="assembly_YfgL"/>
    <property type="match status" value="1"/>
</dbReference>